<accession>A0A8J7GJY4</accession>
<feature type="domain" description="ABC transporter" evidence="6">
    <location>
        <begin position="7"/>
        <end position="247"/>
    </location>
</feature>
<dbReference type="InterPro" id="IPR017871">
    <property type="entry name" value="ABC_transporter-like_CS"/>
</dbReference>
<dbReference type="InterPro" id="IPR003593">
    <property type="entry name" value="AAA+_ATPase"/>
</dbReference>
<sequence length="313" mass="33890">MLVDAAIHVQDLRKTYKSTATAGESNRRGLGPRLAAVDGLDLTVLTGEIFALLGPNGAGKTTTVEILEGFRQRDAGQVSVLGVDPARPTAAWRARIGVVLQSTGEFEELTVEEVVRHFSGYYPNPDDPNKLIELVGLADKRRARARTLSGGQRRRLDVALGVIGRPELLFLDEPTTGFDPQARQEFWGLIRGLAETGTTIVLTTHYLEEAEALADRVGVISAGRLVAVDTPAALGDRANRPATVRWSTPDGPRSAETAEPTAFVTALAAELGGEIPRLTVTRPTLEDVYLEMIFERRLEAPFAERLSDQEGQA</sequence>
<dbReference type="GO" id="GO:0046677">
    <property type="term" value="P:response to antibiotic"/>
    <property type="evidence" value="ECO:0007669"/>
    <property type="project" value="UniProtKB-KW"/>
</dbReference>
<dbReference type="EMBL" id="JADOUF010000001">
    <property type="protein sequence ID" value="MBG6140844.1"/>
    <property type="molecule type" value="Genomic_DNA"/>
</dbReference>
<dbReference type="GO" id="GO:0005886">
    <property type="term" value="C:plasma membrane"/>
    <property type="evidence" value="ECO:0007669"/>
    <property type="project" value="UniProtKB-SubCell"/>
</dbReference>
<evidence type="ECO:0000256" key="1">
    <source>
        <dbReference type="ARBA" id="ARBA00004202"/>
    </source>
</evidence>
<dbReference type="PROSITE" id="PS00211">
    <property type="entry name" value="ABC_TRANSPORTER_1"/>
    <property type="match status" value="1"/>
</dbReference>
<comment type="subcellular location">
    <subcellularLocation>
        <location evidence="1">Cell membrane</location>
        <topology evidence="1">Peripheral membrane protein</topology>
    </subcellularLocation>
</comment>
<dbReference type="Pfam" id="PF00005">
    <property type="entry name" value="ABC_tran"/>
    <property type="match status" value="1"/>
</dbReference>
<name>A0A8J7GJY4_9ACTN</name>
<dbReference type="PROSITE" id="PS50893">
    <property type="entry name" value="ABC_TRANSPORTER_2"/>
    <property type="match status" value="1"/>
</dbReference>
<dbReference type="AlphaFoldDB" id="A0A8J7GJY4"/>
<evidence type="ECO:0000259" key="6">
    <source>
        <dbReference type="PROSITE" id="PS50893"/>
    </source>
</evidence>
<dbReference type="SUPFAM" id="SSF52540">
    <property type="entry name" value="P-loop containing nucleoside triphosphate hydrolases"/>
    <property type="match status" value="1"/>
</dbReference>
<proteinExistence type="predicted"/>
<evidence type="ECO:0000256" key="2">
    <source>
        <dbReference type="ARBA" id="ARBA00022448"/>
    </source>
</evidence>
<dbReference type="InterPro" id="IPR050763">
    <property type="entry name" value="ABC_transporter_ATP-binding"/>
</dbReference>
<evidence type="ECO:0000256" key="3">
    <source>
        <dbReference type="ARBA" id="ARBA00022741"/>
    </source>
</evidence>
<dbReference type="Gene3D" id="3.40.50.300">
    <property type="entry name" value="P-loop containing nucleotide triphosphate hydrolases"/>
    <property type="match status" value="1"/>
</dbReference>
<evidence type="ECO:0000313" key="8">
    <source>
        <dbReference type="Proteomes" id="UP000622552"/>
    </source>
</evidence>
<keyword evidence="5" id="KW-0046">Antibiotic resistance</keyword>
<gene>
    <name evidence="7" type="ORF">IW245_007038</name>
</gene>
<dbReference type="GO" id="GO:0016887">
    <property type="term" value="F:ATP hydrolysis activity"/>
    <property type="evidence" value="ECO:0007669"/>
    <property type="project" value="InterPro"/>
</dbReference>
<evidence type="ECO:0000313" key="7">
    <source>
        <dbReference type="EMBL" id="MBG6140844.1"/>
    </source>
</evidence>
<comment type="caution">
    <text evidence="7">The sequence shown here is derived from an EMBL/GenBank/DDBJ whole genome shotgun (WGS) entry which is preliminary data.</text>
</comment>
<dbReference type="PANTHER" id="PTHR42711:SF16">
    <property type="entry name" value="ABC TRANSPORTER ATP-BINDING PROTEIN"/>
    <property type="match status" value="1"/>
</dbReference>
<evidence type="ECO:0000256" key="5">
    <source>
        <dbReference type="ARBA" id="ARBA00023251"/>
    </source>
</evidence>
<evidence type="ECO:0000256" key="4">
    <source>
        <dbReference type="ARBA" id="ARBA00022840"/>
    </source>
</evidence>
<dbReference type="SMART" id="SM00382">
    <property type="entry name" value="AAA"/>
    <property type="match status" value="1"/>
</dbReference>
<organism evidence="7 8">
    <name type="scientific">Longispora fulva</name>
    <dbReference type="NCBI Taxonomy" id="619741"/>
    <lineage>
        <taxon>Bacteria</taxon>
        <taxon>Bacillati</taxon>
        <taxon>Actinomycetota</taxon>
        <taxon>Actinomycetes</taxon>
        <taxon>Micromonosporales</taxon>
        <taxon>Micromonosporaceae</taxon>
        <taxon>Longispora</taxon>
    </lineage>
</organism>
<keyword evidence="4 7" id="KW-0067">ATP-binding</keyword>
<dbReference type="PANTHER" id="PTHR42711">
    <property type="entry name" value="ABC TRANSPORTER ATP-BINDING PROTEIN"/>
    <property type="match status" value="1"/>
</dbReference>
<dbReference type="GO" id="GO:0005524">
    <property type="term" value="F:ATP binding"/>
    <property type="evidence" value="ECO:0007669"/>
    <property type="project" value="UniProtKB-KW"/>
</dbReference>
<dbReference type="RefSeq" id="WP_372445286.1">
    <property type="nucleotide sequence ID" value="NZ_BONS01000019.1"/>
</dbReference>
<reference evidence="7" key="1">
    <citation type="submission" date="2020-11" db="EMBL/GenBank/DDBJ databases">
        <title>Sequencing the genomes of 1000 actinobacteria strains.</title>
        <authorList>
            <person name="Klenk H.-P."/>
        </authorList>
    </citation>
    <scope>NUCLEOTIDE SEQUENCE</scope>
    <source>
        <strain evidence="7">DSM 45356</strain>
    </source>
</reference>
<keyword evidence="2" id="KW-0813">Transport</keyword>
<dbReference type="InterPro" id="IPR027417">
    <property type="entry name" value="P-loop_NTPase"/>
</dbReference>
<protein>
    <submittedName>
        <fullName evidence="7">ABC-2 type transport system ATP-binding protein</fullName>
    </submittedName>
</protein>
<keyword evidence="3" id="KW-0547">Nucleotide-binding</keyword>
<dbReference type="InterPro" id="IPR003439">
    <property type="entry name" value="ABC_transporter-like_ATP-bd"/>
</dbReference>
<dbReference type="CDD" id="cd03230">
    <property type="entry name" value="ABC_DR_subfamily_A"/>
    <property type="match status" value="1"/>
</dbReference>
<dbReference type="Proteomes" id="UP000622552">
    <property type="component" value="Unassembled WGS sequence"/>
</dbReference>
<keyword evidence="8" id="KW-1185">Reference proteome</keyword>